<reference evidence="2" key="1">
    <citation type="submission" date="2021-01" db="EMBL/GenBank/DDBJ databases">
        <authorList>
            <consortium name="Genoscope - CEA"/>
            <person name="William W."/>
        </authorList>
    </citation>
    <scope>NUCLEOTIDE SEQUENCE</scope>
</reference>
<evidence type="ECO:0000313" key="2">
    <source>
        <dbReference type="EMBL" id="CAF1788020.1"/>
    </source>
</evidence>
<evidence type="ECO:0000256" key="1">
    <source>
        <dbReference type="SAM" id="Phobius"/>
    </source>
</evidence>
<proteinExistence type="predicted"/>
<gene>
    <name evidence="2" type="ORF">DARMORV10_C09P66990.1</name>
</gene>
<keyword evidence="1" id="KW-1133">Transmembrane helix</keyword>
<dbReference type="AlphaFoldDB" id="A0A816J2B7"/>
<feature type="transmembrane region" description="Helical" evidence="1">
    <location>
        <begin position="50"/>
        <end position="70"/>
    </location>
</feature>
<accession>A0A816J2B7</accession>
<dbReference type="EMBL" id="HG994373">
    <property type="protein sequence ID" value="CAF1788020.1"/>
    <property type="molecule type" value="Genomic_DNA"/>
</dbReference>
<name>A0A816J2B7_BRANA</name>
<keyword evidence="1" id="KW-0812">Transmembrane</keyword>
<keyword evidence="1" id="KW-0472">Membrane</keyword>
<organism evidence="2">
    <name type="scientific">Brassica napus</name>
    <name type="common">Rape</name>
    <dbReference type="NCBI Taxonomy" id="3708"/>
    <lineage>
        <taxon>Eukaryota</taxon>
        <taxon>Viridiplantae</taxon>
        <taxon>Streptophyta</taxon>
        <taxon>Embryophyta</taxon>
        <taxon>Tracheophyta</taxon>
        <taxon>Spermatophyta</taxon>
        <taxon>Magnoliopsida</taxon>
        <taxon>eudicotyledons</taxon>
        <taxon>Gunneridae</taxon>
        <taxon>Pentapetalae</taxon>
        <taxon>rosids</taxon>
        <taxon>malvids</taxon>
        <taxon>Brassicales</taxon>
        <taxon>Brassicaceae</taxon>
        <taxon>Brassiceae</taxon>
        <taxon>Brassica</taxon>
    </lineage>
</organism>
<sequence length="92" mass="10511">MPLTLNTFFRLLSLSATPSFFSYLAFTLISSQSIFFSLESYSPATGNHDLGFDLWVDLAIGFLNITFLSLEIRTTAREETWLKMICCLELDR</sequence>
<protein>
    <submittedName>
        <fullName evidence="2">(rape) hypothetical protein</fullName>
    </submittedName>
</protein>
<feature type="transmembrane region" description="Helical" evidence="1">
    <location>
        <begin position="20"/>
        <end position="38"/>
    </location>
</feature>
<dbReference type="Proteomes" id="UP001295469">
    <property type="component" value="Chromosome C09"/>
</dbReference>